<dbReference type="Gene3D" id="2.60.40.1230">
    <property type="match status" value="1"/>
</dbReference>
<organism evidence="11 12">
    <name type="scientific">[Candida] arabinofermentans NRRL YB-2248</name>
    <dbReference type="NCBI Taxonomy" id="983967"/>
    <lineage>
        <taxon>Eukaryota</taxon>
        <taxon>Fungi</taxon>
        <taxon>Dikarya</taxon>
        <taxon>Ascomycota</taxon>
        <taxon>Saccharomycotina</taxon>
        <taxon>Pichiomycetes</taxon>
        <taxon>Pichiales</taxon>
        <taxon>Pichiaceae</taxon>
        <taxon>Ogataea</taxon>
        <taxon>Ogataea/Candida clade</taxon>
    </lineage>
</organism>
<dbReference type="InterPro" id="IPR009028">
    <property type="entry name" value="Coatomer/calthrin_app_sub_C"/>
</dbReference>
<evidence type="ECO:0000313" key="11">
    <source>
        <dbReference type="EMBL" id="ODV85235.1"/>
    </source>
</evidence>
<evidence type="ECO:0000256" key="6">
    <source>
        <dbReference type="ARBA" id="ARBA00023176"/>
    </source>
</evidence>
<comment type="subcellular location">
    <subcellularLocation>
        <location evidence="1">Membrane</location>
        <location evidence="1">Coated pit</location>
        <topology evidence="1">Peripheral membrane protein</topology>
        <orientation evidence="1">Cytoplasmic side</orientation>
    </subcellularLocation>
</comment>
<dbReference type="SUPFAM" id="SSF55711">
    <property type="entry name" value="Subdomain of clathrin and coatomer appendage domain"/>
    <property type="match status" value="1"/>
</dbReference>
<dbReference type="InterPro" id="IPR050840">
    <property type="entry name" value="Adaptor_Complx_Large_Subunit"/>
</dbReference>
<dbReference type="InterPro" id="IPR008152">
    <property type="entry name" value="Clathrin_a/b/g-adaptin_app_Ig"/>
</dbReference>
<feature type="compositionally biased region" description="Low complexity" evidence="9">
    <location>
        <begin position="637"/>
        <end position="648"/>
    </location>
</feature>
<evidence type="ECO:0000256" key="9">
    <source>
        <dbReference type="SAM" id="MobiDB-lite"/>
    </source>
</evidence>
<keyword evidence="4 7" id="KW-0653">Protein transport</keyword>
<dbReference type="GO" id="GO:0030122">
    <property type="term" value="C:AP-2 adaptor complex"/>
    <property type="evidence" value="ECO:0007669"/>
    <property type="project" value="InterPro"/>
</dbReference>
<feature type="binding site" evidence="8">
    <location>
        <begin position="52"/>
        <end position="56"/>
    </location>
    <ligand>
        <name>a 1,2-diacyl-sn-glycero-3-phospho-(1D-myo-inositol-3,4,5-trisphosphate)</name>
        <dbReference type="ChEBI" id="CHEBI:57836"/>
    </ligand>
</feature>
<evidence type="ECO:0000256" key="5">
    <source>
        <dbReference type="ARBA" id="ARBA00023136"/>
    </source>
</evidence>
<keyword evidence="3 7" id="KW-0254">Endocytosis</keyword>
<evidence type="ECO:0000259" key="10">
    <source>
        <dbReference type="SMART" id="SM00809"/>
    </source>
</evidence>
<dbReference type="STRING" id="983967.A0A1E4T0E1"/>
<dbReference type="GO" id="GO:0006886">
    <property type="term" value="P:intracellular protein transport"/>
    <property type="evidence" value="ECO:0007669"/>
    <property type="project" value="UniProtKB-UniRule"/>
</dbReference>
<evidence type="ECO:0000256" key="1">
    <source>
        <dbReference type="ARBA" id="ARBA00004277"/>
    </source>
</evidence>
<proteinExistence type="inferred from homology"/>
<dbReference type="PANTHER" id="PTHR22780">
    <property type="entry name" value="ADAPTIN, ALPHA/GAMMA/EPSILON"/>
    <property type="match status" value="1"/>
</dbReference>
<keyword evidence="2 7" id="KW-0813">Transport</keyword>
<comment type="similarity">
    <text evidence="7">Belongs to the adaptor complexes large subunit family.</text>
</comment>
<evidence type="ECO:0000256" key="3">
    <source>
        <dbReference type="ARBA" id="ARBA00022583"/>
    </source>
</evidence>
<dbReference type="Gene3D" id="1.25.10.10">
    <property type="entry name" value="Leucine-rich Repeat Variant"/>
    <property type="match status" value="1"/>
</dbReference>
<dbReference type="AlphaFoldDB" id="A0A1E4T0E1"/>
<evidence type="ECO:0000256" key="8">
    <source>
        <dbReference type="PIRSR" id="PIRSR037091-1"/>
    </source>
</evidence>
<keyword evidence="6 7" id="KW-0168">Coated pit</keyword>
<dbReference type="SUPFAM" id="SSF48371">
    <property type="entry name" value="ARM repeat"/>
    <property type="match status" value="1"/>
</dbReference>
<dbReference type="InterPro" id="IPR016024">
    <property type="entry name" value="ARM-type_fold"/>
</dbReference>
<dbReference type="SUPFAM" id="SSF49348">
    <property type="entry name" value="Clathrin adaptor appendage domain"/>
    <property type="match status" value="1"/>
</dbReference>
<dbReference type="Pfam" id="PF02296">
    <property type="entry name" value="Alpha_adaptin_C"/>
    <property type="match status" value="1"/>
</dbReference>
<feature type="binding site" evidence="8">
    <location>
        <position position="48"/>
    </location>
    <ligand>
        <name>a 1,2-diacyl-sn-glycero-3-phospho-(1D-myo-inositol-3,4,5-trisphosphate)</name>
        <dbReference type="ChEBI" id="CHEBI:57836"/>
    </ligand>
</feature>
<dbReference type="Pfam" id="PF01602">
    <property type="entry name" value="Adaptin_N"/>
    <property type="match status" value="1"/>
</dbReference>
<comment type="function">
    <text evidence="7">Adaptins are components of the adaptor complexes which link clathrin to receptors in coated vesicles. Clathrin-associated protein complexes are believed to interact with the cytoplasmic tails of membrane proteins, leading to their selection and concentration.</text>
</comment>
<feature type="domain" description="Clathrin adaptor alpha/beta/gamma-adaptin appendage Ig-like subdomain" evidence="10">
    <location>
        <begin position="723"/>
        <end position="840"/>
    </location>
</feature>
<dbReference type="InterPro" id="IPR002553">
    <property type="entry name" value="Clathrin/coatomer_adapt-like_N"/>
</dbReference>
<evidence type="ECO:0000256" key="4">
    <source>
        <dbReference type="ARBA" id="ARBA00022927"/>
    </source>
</evidence>
<sequence>MSPQMKGLVQFITDIRNSKEQEQEDKRIQSELTHIQKQFQTNQKLSGYHRKKYICKLLFVYLMGHDLHFGFQESIALLSSSVYSEKFIGYLAMGLFIQIKPELSTLLNQSIKNDISSSNEDFNSLALQFLSTISDDESYALAFEEDVFLLLRSPTTSTLVQKKAALTILKLLKCDSNLITRHPQWIPRIITLLDSEDYGLSLSVSSLIEEIAKLDYEACRSSITISINRLYELIVKETCPEKYCYYGVPAPWLTVKLFSLLETMIPDGSSIDIDSANRAKIKIILQKAISGAVNNTKNSKSTEAKNTNSFIMFGAISLAAHIDHSPDQSEQAAVALCSLLDSTDINTRYLSLGALIKIATRGDFSTLSVIKARFDKVFNLLRDRDVSIRRRSLDLIYTCCDSLTVENICSELLQYLNIAEFTMKSDVAVKVAVLAEKFATDAAWYVTTIMKLLSLAGNYVEDEVWQRLIQIVVNNDSIQGIACTLSVNYLRTESYPESLLKVSSFLLGEFGNQIVSSCSAGEQFQILNGKYYVCSVRSRSMLLSCFLKFCNRYPDLRPSILDLFEQETNSISSEIQQRALEYLKVAIREDNLMKIVVLDMPPFTSKISPLISRLGNVEEIQQSFKLPELKSSGSTPSLLSANHSSASLPFTRPSSPVKKFIAPPPPPPSRHPRKATMSSINTLGSLTNESRLSMTSSLHNPFDSESTSILSSNLSPNWKEGYYRMVHFDQGIFYENSLIKIIYRIRRDKSTIHFHLTYVNKSPISISGLTSELISNCTDKQDPSYLINILQHPESNVPENQRTIHTFDIMVRSKYLDSECPQYNLSFISGGLTTLKLKLPAVLLKCLNAGAPLQKELFFTRWDQIGSSLGSSGEHQVFIKLKKLRNKAVIARTLSLCGLGVLEGVDPSEWNIVCAGILTTLSGSSGCLARLEINPQDQSMVRITMRCTQAGLASILVESIGDLLINGM</sequence>
<dbReference type="GO" id="GO:0035615">
    <property type="term" value="F:clathrin adaptor activity"/>
    <property type="evidence" value="ECO:0007669"/>
    <property type="project" value="InterPro"/>
</dbReference>
<keyword evidence="5 7" id="KW-0472">Membrane</keyword>
<evidence type="ECO:0000256" key="2">
    <source>
        <dbReference type="ARBA" id="ARBA00022448"/>
    </source>
</evidence>
<evidence type="ECO:0000256" key="7">
    <source>
        <dbReference type="PIRNR" id="PIRNR037091"/>
    </source>
</evidence>
<dbReference type="OrthoDB" id="28053at2759"/>
<gene>
    <name evidence="11" type="ORF">CANARDRAFT_28513</name>
</gene>
<dbReference type="InterPro" id="IPR011989">
    <property type="entry name" value="ARM-like"/>
</dbReference>
<dbReference type="GO" id="GO:0072583">
    <property type="term" value="P:clathrin-dependent endocytosis"/>
    <property type="evidence" value="ECO:0007669"/>
    <property type="project" value="InterPro"/>
</dbReference>
<dbReference type="PIRSF" id="PIRSF037091">
    <property type="entry name" value="AP2_complex_alpha"/>
    <property type="match status" value="1"/>
</dbReference>
<accession>A0A1E4T0E1</accession>
<protein>
    <recommendedName>
        <fullName evidence="7">AP-2 complex subunit alpha</fullName>
    </recommendedName>
</protein>
<dbReference type="InterPro" id="IPR012295">
    <property type="entry name" value="TBP_dom_sf"/>
</dbReference>
<dbReference type="EMBL" id="KV453853">
    <property type="protein sequence ID" value="ODV85235.1"/>
    <property type="molecule type" value="Genomic_DNA"/>
</dbReference>
<dbReference type="InterPro" id="IPR017104">
    <property type="entry name" value="AP2_complex_asu"/>
</dbReference>
<feature type="region of interest" description="Disordered" evidence="9">
    <location>
        <begin position="635"/>
        <end position="676"/>
    </location>
</feature>
<dbReference type="SMART" id="SM00809">
    <property type="entry name" value="Alpha_adaptinC2"/>
    <property type="match status" value="1"/>
</dbReference>
<keyword evidence="12" id="KW-1185">Reference proteome</keyword>
<name>A0A1E4T0E1_9ASCO</name>
<reference evidence="12" key="1">
    <citation type="submission" date="2016-04" db="EMBL/GenBank/DDBJ databases">
        <title>Comparative genomics of biotechnologically important yeasts.</title>
        <authorList>
            <consortium name="DOE Joint Genome Institute"/>
            <person name="Riley R."/>
            <person name="Haridas S."/>
            <person name="Wolfe K.H."/>
            <person name="Lopes M.R."/>
            <person name="Hittinger C.T."/>
            <person name="Goker M."/>
            <person name="Salamov A."/>
            <person name="Wisecaver J."/>
            <person name="Long T.M."/>
            <person name="Aerts A.L."/>
            <person name="Barry K."/>
            <person name="Choi C."/>
            <person name="Clum A."/>
            <person name="Coughlan A.Y."/>
            <person name="Deshpande S."/>
            <person name="Douglass A.P."/>
            <person name="Hanson S.J."/>
            <person name="Klenk H.-P."/>
            <person name="Labutti K."/>
            <person name="Lapidus A."/>
            <person name="Lindquist E."/>
            <person name="Lipzen A."/>
            <person name="Meier-Kolthoff J.P."/>
            <person name="Ohm R.A."/>
            <person name="Otillar R.P."/>
            <person name="Pangilinan J."/>
            <person name="Peng Y."/>
            <person name="Rokas A."/>
            <person name="Rosa C.A."/>
            <person name="Scheuner C."/>
            <person name="Sibirny A.A."/>
            <person name="Slot J.C."/>
            <person name="Stielow J.B."/>
            <person name="Sun H."/>
            <person name="Kurtzman C.P."/>
            <person name="Blackwell M."/>
            <person name="Grigoriev I.V."/>
            <person name="Jeffries T.W."/>
        </authorList>
    </citation>
    <scope>NUCLEOTIDE SEQUENCE [LARGE SCALE GENOMIC DNA]</scope>
    <source>
        <strain evidence="12">NRRL YB-2248</strain>
    </source>
</reference>
<dbReference type="Gene3D" id="3.30.310.10">
    <property type="entry name" value="TATA-Binding Protein"/>
    <property type="match status" value="1"/>
</dbReference>
<dbReference type="InterPro" id="IPR003164">
    <property type="entry name" value="Clathrin_a-adaptin_app_sub_C"/>
</dbReference>
<evidence type="ECO:0000313" key="12">
    <source>
        <dbReference type="Proteomes" id="UP000094801"/>
    </source>
</evidence>
<dbReference type="InterPro" id="IPR013041">
    <property type="entry name" value="Clathrin_app_Ig-like_sf"/>
</dbReference>
<dbReference type="Proteomes" id="UP000094801">
    <property type="component" value="Unassembled WGS sequence"/>
</dbReference>